<dbReference type="Proteomes" id="UP001652660">
    <property type="component" value="Chromosome 10e"/>
</dbReference>
<feature type="compositionally biased region" description="Low complexity" evidence="1">
    <location>
        <begin position="42"/>
        <end position="58"/>
    </location>
</feature>
<dbReference type="PANTHER" id="PTHR35218">
    <property type="entry name" value="RNASE H DOMAIN-CONTAINING PROTEIN"/>
    <property type="match status" value="1"/>
</dbReference>
<dbReference type="Gene3D" id="3.60.10.10">
    <property type="entry name" value="Endonuclease/exonuclease/phosphatase"/>
    <property type="match status" value="1"/>
</dbReference>
<reference evidence="3" key="1">
    <citation type="submission" date="2025-08" db="UniProtKB">
        <authorList>
            <consortium name="RefSeq"/>
        </authorList>
    </citation>
    <scope>IDENTIFICATION</scope>
    <source>
        <tissue evidence="3">Leaves</tissue>
    </source>
</reference>
<evidence type="ECO:0008006" key="4">
    <source>
        <dbReference type="Google" id="ProtNLM"/>
    </source>
</evidence>
<feature type="compositionally biased region" description="Low complexity" evidence="1">
    <location>
        <begin position="67"/>
        <end position="88"/>
    </location>
</feature>
<dbReference type="RefSeq" id="XP_071922921.1">
    <property type="nucleotide sequence ID" value="XM_072066820.1"/>
</dbReference>
<accession>A0ABM4VTR4</accession>
<evidence type="ECO:0000313" key="3">
    <source>
        <dbReference type="RefSeq" id="XP_071922921.1"/>
    </source>
</evidence>
<gene>
    <name evidence="3" type="primary">LOC140015021</name>
</gene>
<name>A0ABM4VTR4_COFAR</name>
<feature type="region of interest" description="Disordered" evidence="1">
    <location>
        <begin position="1"/>
        <end position="98"/>
    </location>
</feature>
<evidence type="ECO:0000256" key="1">
    <source>
        <dbReference type="SAM" id="MobiDB-lite"/>
    </source>
</evidence>
<dbReference type="SUPFAM" id="SSF56219">
    <property type="entry name" value="DNase I-like"/>
    <property type="match status" value="1"/>
</dbReference>
<evidence type="ECO:0000313" key="2">
    <source>
        <dbReference type="Proteomes" id="UP001652660"/>
    </source>
</evidence>
<keyword evidence="2" id="KW-1185">Reference proteome</keyword>
<dbReference type="InterPro" id="IPR036691">
    <property type="entry name" value="Endo/exonu/phosph_ase_sf"/>
</dbReference>
<organism evidence="2 3">
    <name type="scientific">Coffea arabica</name>
    <name type="common">Arabian coffee</name>
    <dbReference type="NCBI Taxonomy" id="13443"/>
    <lineage>
        <taxon>Eukaryota</taxon>
        <taxon>Viridiplantae</taxon>
        <taxon>Streptophyta</taxon>
        <taxon>Embryophyta</taxon>
        <taxon>Tracheophyta</taxon>
        <taxon>Spermatophyta</taxon>
        <taxon>Magnoliopsida</taxon>
        <taxon>eudicotyledons</taxon>
        <taxon>Gunneridae</taxon>
        <taxon>Pentapetalae</taxon>
        <taxon>asterids</taxon>
        <taxon>lamiids</taxon>
        <taxon>Gentianales</taxon>
        <taxon>Rubiaceae</taxon>
        <taxon>Ixoroideae</taxon>
        <taxon>Gardenieae complex</taxon>
        <taxon>Bertiereae - Coffeeae clade</taxon>
        <taxon>Coffeeae</taxon>
        <taxon>Coffea</taxon>
    </lineage>
</organism>
<dbReference type="PANTHER" id="PTHR35218:SF9">
    <property type="entry name" value="ENDONUCLEASE_EXONUCLEASE_PHOSPHATASE DOMAIN-CONTAINING PROTEIN"/>
    <property type="match status" value="1"/>
</dbReference>
<protein>
    <recommendedName>
        <fullName evidence="4">Endonuclease/exonuclease/phosphatase domain-containing protein</fullName>
    </recommendedName>
</protein>
<dbReference type="GeneID" id="140015021"/>
<proteinExistence type="predicted"/>
<sequence length="409" mass="46550">MSTSHHFHPYLLSYGLRGRPPRERPPNQHSAPTPPCNRPTTAPQAPQNCPSSPNNQPAFRRTRRNPRQMLPQRPHQQPQPQNPAQLPHLSPPRGNFAQPLCQEENWTLQSSFPMMEPKVPEFLLKSKQNSEITLGLVHFWTAGPNIAVTMTADPYQQVRSLRRENYMRAVKHISQETYSFWKDMKVMTTSNNHAGEAMGSNPKPDSKALGNMVWRIETLTLNPLSLRLGTLEEEGVIFLPIPDILGVKLALLAFDIPRADCKEFLVELYPKQVKSQGWKNGLNIDQERPRWLAQCSYQNNSYNPMKILMWNVRGAGSSAFRSHLMQQLDIHKPSIVIITETKVSGDVATNMCKSLPYTRFSIMDAIGFKGGIWILWDDHEVHLDILQKTEQEIHALVKVPDLCPAESHT</sequence>